<evidence type="ECO:0000313" key="3">
    <source>
        <dbReference type="Proteomes" id="UP000236291"/>
    </source>
</evidence>
<reference evidence="2 3" key="1">
    <citation type="journal article" date="2014" name="Am. J. Bot.">
        <title>Genome assembly and annotation for red clover (Trifolium pratense; Fabaceae).</title>
        <authorList>
            <person name="Istvanek J."/>
            <person name="Jaros M."/>
            <person name="Krenek A."/>
            <person name="Repkova J."/>
        </authorList>
    </citation>
    <scope>NUCLEOTIDE SEQUENCE [LARGE SCALE GENOMIC DNA]</scope>
    <source>
        <strain evidence="3">cv. Tatra</strain>
        <tissue evidence="2">Young leaves</tissue>
    </source>
</reference>
<dbReference type="Proteomes" id="UP000236291">
    <property type="component" value="Unassembled WGS sequence"/>
</dbReference>
<gene>
    <name evidence="2" type="ORF">L195_g012893</name>
</gene>
<feature type="compositionally biased region" description="Polar residues" evidence="1">
    <location>
        <begin position="1"/>
        <end position="18"/>
    </location>
</feature>
<reference evidence="2 3" key="2">
    <citation type="journal article" date="2017" name="Front. Plant Sci.">
        <title>Gene Classification and Mining of Molecular Markers Useful in Red Clover (Trifolium pratense) Breeding.</title>
        <authorList>
            <person name="Istvanek J."/>
            <person name="Dluhosova J."/>
            <person name="Dluhos P."/>
            <person name="Patkova L."/>
            <person name="Nedelnik J."/>
            <person name="Repkova J."/>
        </authorList>
    </citation>
    <scope>NUCLEOTIDE SEQUENCE [LARGE SCALE GENOMIC DNA]</scope>
    <source>
        <strain evidence="3">cv. Tatra</strain>
        <tissue evidence="2">Young leaves</tissue>
    </source>
</reference>
<sequence>MACPTTSMSAWHNLSTKIRVQPPPPWISCSDRRQPPAQRTSNWPSTCSDQQSRSVAPSVGN</sequence>
<dbReference type="EMBL" id="ASHM01008308">
    <property type="protein sequence ID" value="PNY16181.1"/>
    <property type="molecule type" value="Genomic_DNA"/>
</dbReference>
<feature type="compositionally biased region" description="Polar residues" evidence="1">
    <location>
        <begin position="37"/>
        <end position="61"/>
    </location>
</feature>
<dbReference type="AlphaFoldDB" id="A0A2K3PLL1"/>
<protein>
    <submittedName>
        <fullName evidence="2">Uncharacterized protein</fullName>
    </submittedName>
</protein>
<name>A0A2K3PLL1_TRIPR</name>
<evidence type="ECO:0000313" key="2">
    <source>
        <dbReference type="EMBL" id="PNY16181.1"/>
    </source>
</evidence>
<evidence type="ECO:0000256" key="1">
    <source>
        <dbReference type="SAM" id="MobiDB-lite"/>
    </source>
</evidence>
<proteinExistence type="predicted"/>
<organism evidence="2 3">
    <name type="scientific">Trifolium pratense</name>
    <name type="common">Red clover</name>
    <dbReference type="NCBI Taxonomy" id="57577"/>
    <lineage>
        <taxon>Eukaryota</taxon>
        <taxon>Viridiplantae</taxon>
        <taxon>Streptophyta</taxon>
        <taxon>Embryophyta</taxon>
        <taxon>Tracheophyta</taxon>
        <taxon>Spermatophyta</taxon>
        <taxon>Magnoliopsida</taxon>
        <taxon>eudicotyledons</taxon>
        <taxon>Gunneridae</taxon>
        <taxon>Pentapetalae</taxon>
        <taxon>rosids</taxon>
        <taxon>fabids</taxon>
        <taxon>Fabales</taxon>
        <taxon>Fabaceae</taxon>
        <taxon>Papilionoideae</taxon>
        <taxon>50 kb inversion clade</taxon>
        <taxon>NPAAA clade</taxon>
        <taxon>Hologalegina</taxon>
        <taxon>IRL clade</taxon>
        <taxon>Trifolieae</taxon>
        <taxon>Trifolium</taxon>
    </lineage>
</organism>
<accession>A0A2K3PLL1</accession>
<feature type="region of interest" description="Disordered" evidence="1">
    <location>
        <begin position="1"/>
        <end position="61"/>
    </location>
</feature>
<comment type="caution">
    <text evidence="2">The sequence shown here is derived from an EMBL/GenBank/DDBJ whole genome shotgun (WGS) entry which is preliminary data.</text>
</comment>